<feature type="region of interest" description="Disordered" evidence="2">
    <location>
        <begin position="231"/>
        <end position="267"/>
    </location>
</feature>
<dbReference type="PANTHER" id="PTHR46569:SF1">
    <property type="entry name" value="E3 UBIQUITIN-PROTEIN LIGASE RFWD3-RELATED"/>
    <property type="match status" value="1"/>
</dbReference>
<dbReference type="PANTHER" id="PTHR46569">
    <property type="entry name" value="E3 UBIQUITIN-PROTEIN LIGASE TRAIP"/>
    <property type="match status" value="1"/>
</dbReference>
<dbReference type="InterPro" id="IPR052639">
    <property type="entry name" value="TRAIP_ubiq-protein_ligase"/>
</dbReference>
<dbReference type="Bgee" id="ENSPREG00000011710">
    <property type="expression patterns" value="Expressed in head"/>
</dbReference>
<feature type="compositionally biased region" description="Basic and acidic residues" evidence="2">
    <location>
        <begin position="561"/>
        <end position="575"/>
    </location>
</feature>
<dbReference type="GO" id="GO:0061630">
    <property type="term" value="F:ubiquitin protein ligase activity"/>
    <property type="evidence" value="ECO:0007669"/>
    <property type="project" value="TreeGrafter"/>
</dbReference>
<dbReference type="STRING" id="8081.ENSPREP00000017318"/>
<feature type="compositionally biased region" description="Polar residues" evidence="2">
    <location>
        <begin position="13"/>
        <end position="22"/>
    </location>
</feature>
<dbReference type="GeneTree" id="ENSGT00940000170421"/>
<organism evidence="3 4">
    <name type="scientific">Poecilia reticulata</name>
    <name type="common">Guppy</name>
    <name type="synonym">Acanthophacelus reticulatus</name>
    <dbReference type="NCBI Taxonomy" id="8081"/>
    <lineage>
        <taxon>Eukaryota</taxon>
        <taxon>Metazoa</taxon>
        <taxon>Chordata</taxon>
        <taxon>Craniata</taxon>
        <taxon>Vertebrata</taxon>
        <taxon>Euteleostomi</taxon>
        <taxon>Actinopterygii</taxon>
        <taxon>Neopterygii</taxon>
        <taxon>Teleostei</taxon>
        <taxon>Neoteleostei</taxon>
        <taxon>Acanthomorphata</taxon>
        <taxon>Ovalentaria</taxon>
        <taxon>Atherinomorphae</taxon>
        <taxon>Cyprinodontiformes</taxon>
        <taxon>Poeciliidae</taxon>
        <taxon>Poeciliinae</taxon>
        <taxon>Poecilia</taxon>
    </lineage>
</organism>
<dbReference type="Ensembl" id="ENSPRET00000017502.1">
    <property type="protein sequence ID" value="ENSPREP00000017318.1"/>
    <property type="gene ID" value="ENSPREG00000011710.1"/>
</dbReference>
<accession>A0A3P9P6I3</accession>
<name>A0A3P9P6I3_POERE</name>
<reference evidence="3" key="2">
    <citation type="submission" date="2025-08" db="UniProtKB">
        <authorList>
            <consortium name="Ensembl"/>
        </authorList>
    </citation>
    <scope>IDENTIFICATION</scope>
    <source>
        <strain evidence="3">Guanapo</strain>
    </source>
</reference>
<feature type="compositionally biased region" description="Basic and acidic residues" evidence="2">
    <location>
        <begin position="995"/>
        <end position="1005"/>
    </location>
</feature>
<evidence type="ECO:0000256" key="1">
    <source>
        <dbReference type="SAM" id="Coils"/>
    </source>
</evidence>
<feature type="compositionally biased region" description="Polar residues" evidence="2">
    <location>
        <begin position="240"/>
        <end position="252"/>
    </location>
</feature>
<evidence type="ECO:0000313" key="3">
    <source>
        <dbReference type="Ensembl" id="ENSPREP00000017318.1"/>
    </source>
</evidence>
<feature type="region of interest" description="Disordered" evidence="2">
    <location>
        <begin position="990"/>
        <end position="1039"/>
    </location>
</feature>
<proteinExistence type="predicted"/>
<feature type="region of interest" description="Disordered" evidence="2">
    <location>
        <begin position="1"/>
        <end position="54"/>
    </location>
</feature>
<evidence type="ECO:0000256" key="2">
    <source>
        <dbReference type="SAM" id="MobiDB-lite"/>
    </source>
</evidence>
<keyword evidence="4" id="KW-1185">Reference proteome</keyword>
<dbReference type="GO" id="GO:0031297">
    <property type="term" value="P:replication fork processing"/>
    <property type="evidence" value="ECO:0007669"/>
    <property type="project" value="TreeGrafter"/>
</dbReference>
<dbReference type="OMA" id="CEPRPGN"/>
<dbReference type="AlphaFoldDB" id="A0A3P9P6I3"/>
<feature type="compositionally biased region" description="Basic residues" evidence="2">
    <location>
        <begin position="1"/>
        <end position="12"/>
    </location>
</feature>
<feature type="coiled-coil region" evidence="1">
    <location>
        <begin position="111"/>
        <end position="208"/>
    </location>
</feature>
<feature type="region of interest" description="Disordered" evidence="2">
    <location>
        <begin position="290"/>
        <end position="318"/>
    </location>
</feature>
<dbReference type="Proteomes" id="UP000242638">
    <property type="component" value="Unassembled WGS sequence"/>
</dbReference>
<sequence>MSYTHIHSHTHTCRGSSASSAVKRQPGRAAMEEPAVQQEKIEKSQEQGEDRRKADWKNECSFSNLLKHSCFICWSSPGDTDVIEMDDRVLAKATEIRVRPQHLPLELENALAVENMELQEQQSDCKDLEETMVKFEKHKEKLIQQIKATRQLCYEESQKILSLQAEEAQNESQVEEYERELARARWRLKKLREEVKRAKRKVEEARERDTPLQDSIRQSYEEILQEENTLCSLSGGGVTPDSQLEESASPADTTEDDPLPMKPWGRSQSLPAYADLIMGAGDLSFCNNLASTREDDESGSSSTKEMDRSDMEEDPENGKILNERNNEMEEAPTLNPTPLNQLDFYQVNLFTYCQTDNDLFNEDLFPKTDSSDGFASDPFKGSDPFAKDIFFPSINDEVENEADTSLSCAENKASTGTQCFESEFPDEDSDIEISYSREDLDVIAVVDDSSGFKPIQSSSEEFMPGPTLERKCPGQHSIESDPSGYELDLCSASSPSKIEFHHGFLAQEATTEDTEGSQGPSSVSTQAVCHRHSDKLMMESKWISDIKQTDPHDLLSSKVTERVENTTEKPSKAEYSHNPMDSQNQDVIKSDSYQTDLGLSYNSASPSCFDPYGFKLSPETSSHSLVDPDEAELSPEHAENIHFDGHPSSSSPYEHNFDPYGFDISACQIVCDSDPYGFKLSPDEENQVVLDLCGNDDLEATYENNEELENFNYANQEVLNAQTYENREVLEECDYNFQKVINYRSTGNQEVLEPSSSFSKELVSYEKRELMDTSSHENQEVMETCPNINKDNLPEPCNYDNQEVLERDNRGNQGLQEFSYPENQEVLDLDCHENQELLTSYDPENQAVLVSDYHHNKEPQNLTMTENQELLDLHSHDNQETPDMYSHEKVANVKGNQGIVETELNLSFSNNSSDSDLESNNIQRLELGRTDVSSTNTANIATTETLNKTISRMSTKHDSSISDSPNSQIFFGADLGSVFGAGGYIGCPDVADDLEPLKRSQDKPPPKSGPDPVRSQRPVRPPRPSLKNKKTSSQSIDLK</sequence>
<dbReference type="GO" id="GO:0005634">
    <property type="term" value="C:nucleus"/>
    <property type="evidence" value="ECO:0007669"/>
    <property type="project" value="TreeGrafter"/>
</dbReference>
<keyword evidence="1" id="KW-0175">Coiled coil</keyword>
<feature type="region of interest" description="Disordered" evidence="2">
    <location>
        <begin position="561"/>
        <end position="585"/>
    </location>
</feature>
<dbReference type="GO" id="GO:0090734">
    <property type="term" value="C:site of DNA damage"/>
    <property type="evidence" value="ECO:0007669"/>
    <property type="project" value="TreeGrafter"/>
</dbReference>
<evidence type="ECO:0000313" key="4">
    <source>
        <dbReference type="Proteomes" id="UP000242638"/>
    </source>
</evidence>
<dbReference type="GO" id="GO:0016567">
    <property type="term" value="P:protein ubiquitination"/>
    <property type="evidence" value="ECO:0007669"/>
    <property type="project" value="TreeGrafter"/>
</dbReference>
<protein>
    <submittedName>
        <fullName evidence="3">Uncharacterized LOC103479233</fullName>
    </submittedName>
</protein>
<reference evidence="3" key="3">
    <citation type="submission" date="2025-09" db="UniProtKB">
        <authorList>
            <consortium name="Ensembl"/>
        </authorList>
    </citation>
    <scope>IDENTIFICATION</scope>
    <source>
        <strain evidence="3">Guanapo</strain>
    </source>
</reference>
<reference evidence="4" key="1">
    <citation type="submission" date="2013-11" db="EMBL/GenBank/DDBJ databases">
        <title>The genomic landscape of the Guanapo guppy.</title>
        <authorList>
            <person name="Kuenstner A."/>
            <person name="Dreyer C."/>
        </authorList>
    </citation>
    <scope>NUCLEOTIDE SEQUENCE</scope>
    <source>
        <strain evidence="4">Guanapo</strain>
    </source>
</reference>
<feature type="compositionally biased region" description="Basic and acidic residues" evidence="2">
    <location>
        <begin position="39"/>
        <end position="54"/>
    </location>
</feature>